<dbReference type="PROSITE" id="PS50011">
    <property type="entry name" value="PROTEIN_KINASE_DOM"/>
    <property type="match status" value="1"/>
</dbReference>
<dbReference type="InterPro" id="IPR000719">
    <property type="entry name" value="Prot_kinase_dom"/>
</dbReference>
<dbReference type="InterPro" id="IPR050591">
    <property type="entry name" value="GSK-3"/>
</dbReference>
<keyword evidence="6" id="KW-0067">ATP-binding</keyword>
<dbReference type="InParanoid" id="D2VPG2"/>
<keyword evidence="9" id="KW-1185">Reference proteome</keyword>
<name>D2VPG2_NAEGR</name>
<dbReference type="RefSeq" id="XP_002674169.1">
    <property type="nucleotide sequence ID" value="XM_002674123.1"/>
</dbReference>
<dbReference type="PANTHER" id="PTHR24057">
    <property type="entry name" value="GLYCOGEN SYNTHASE KINASE-3 ALPHA"/>
    <property type="match status" value="1"/>
</dbReference>
<evidence type="ECO:0000256" key="3">
    <source>
        <dbReference type="ARBA" id="ARBA00022679"/>
    </source>
</evidence>
<evidence type="ECO:0000313" key="8">
    <source>
        <dbReference type="EMBL" id="EFC41425.1"/>
    </source>
</evidence>
<dbReference type="STRING" id="5762.D2VPG2"/>
<protein>
    <submittedName>
        <fullName evidence="8">Predicted protein</fullName>
    </submittedName>
</protein>
<dbReference type="KEGG" id="ngr:NAEGRDRAFT_70849"/>
<dbReference type="eggNOG" id="KOG0660">
    <property type="taxonomic scope" value="Eukaryota"/>
</dbReference>
<evidence type="ECO:0000256" key="1">
    <source>
        <dbReference type="ARBA" id="ARBA00005527"/>
    </source>
</evidence>
<comment type="similarity">
    <text evidence="1">Belongs to the protein kinase superfamily. CMGC Ser/Thr protein kinase family. GSK-3 subfamily.</text>
</comment>
<dbReference type="VEuPathDB" id="AmoebaDB:NAEGRDRAFT_70849"/>
<proteinExistence type="inferred from homology"/>
<dbReference type="GO" id="GO:0030154">
    <property type="term" value="P:cell differentiation"/>
    <property type="evidence" value="ECO:0007669"/>
    <property type="project" value="TreeGrafter"/>
</dbReference>
<dbReference type="GO" id="GO:0007165">
    <property type="term" value="P:signal transduction"/>
    <property type="evidence" value="ECO:0007669"/>
    <property type="project" value="TreeGrafter"/>
</dbReference>
<evidence type="ECO:0000256" key="4">
    <source>
        <dbReference type="ARBA" id="ARBA00022741"/>
    </source>
</evidence>
<gene>
    <name evidence="8" type="ORF">NAEGRDRAFT_70849</name>
</gene>
<sequence>MDMFCVGLLLAELILRKPLLRSNSTIDMIITMIEILGMPTDEEIGLISSKPEMIKDCIQNVIGSEPKKRQIASLFSYLDSNELDLLENLLQFNPNNRMTVSQALLHPYFDEFRDWDITPVYKLNDTIFSDFTILKSMKTEEIIGNTKREMKLLARTRKRNTKLDQFARKLQQTRLAKRLCDLTIVLNFQ</sequence>
<dbReference type="GO" id="GO:0005737">
    <property type="term" value="C:cytoplasm"/>
    <property type="evidence" value="ECO:0007669"/>
    <property type="project" value="TreeGrafter"/>
</dbReference>
<keyword evidence="4" id="KW-0547">Nucleotide-binding</keyword>
<feature type="domain" description="Protein kinase" evidence="7">
    <location>
        <begin position="1"/>
        <end position="109"/>
    </location>
</feature>
<dbReference type="GO" id="GO:0005524">
    <property type="term" value="F:ATP binding"/>
    <property type="evidence" value="ECO:0007669"/>
    <property type="project" value="UniProtKB-KW"/>
</dbReference>
<accession>D2VPG2</accession>
<dbReference type="OMA" id="AYIMIED"/>
<evidence type="ECO:0000256" key="6">
    <source>
        <dbReference type="ARBA" id="ARBA00022840"/>
    </source>
</evidence>
<dbReference type="AlphaFoldDB" id="D2VPG2"/>
<reference evidence="8 9" key="1">
    <citation type="journal article" date="2010" name="Cell">
        <title>The genome of Naegleria gruberi illuminates early eukaryotic versatility.</title>
        <authorList>
            <person name="Fritz-Laylin L.K."/>
            <person name="Prochnik S.E."/>
            <person name="Ginger M.L."/>
            <person name="Dacks J.B."/>
            <person name="Carpenter M.L."/>
            <person name="Field M.C."/>
            <person name="Kuo A."/>
            <person name="Paredez A."/>
            <person name="Chapman J."/>
            <person name="Pham J."/>
            <person name="Shu S."/>
            <person name="Neupane R."/>
            <person name="Cipriano M."/>
            <person name="Mancuso J."/>
            <person name="Tu H."/>
            <person name="Salamov A."/>
            <person name="Lindquist E."/>
            <person name="Shapiro H."/>
            <person name="Lucas S."/>
            <person name="Grigoriev I.V."/>
            <person name="Cande W.Z."/>
            <person name="Fulton C."/>
            <person name="Rokhsar D.S."/>
            <person name="Dawson S.C."/>
        </authorList>
    </citation>
    <scope>NUCLEOTIDE SEQUENCE [LARGE SCALE GENOMIC DNA]</scope>
    <source>
        <strain evidence="8 9">NEG-M</strain>
    </source>
</reference>
<organism evidence="9">
    <name type="scientific">Naegleria gruberi</name>
    <name type="common">Amoeba</name>
    <dbReference type="NCBI Taxonomy" id="5762"/>
    <lineage>
        <taxon>Eukaryota</taxon>
        <taxon>Discoba</taxon>
        <taxon>Heterolobosea</taxon>
        <taxon>Tetramitia</taxon>
        <taxon>Eutetramitia</taxon>
        <taxon>Vahlkampfiidae</taxon>
        <taxon>Naegleria</taxon>
    </lineage>
</organism>
<keyword evidence="5" id="KW-0418">Kinase</keyword>
<dbReference type="Pfam" id="PF00069">
    <property type="entry name" value="Pkinase"/>
    <property type="match status" value="1"/>
</dbReference>
<dbReference type="SUPFAM" id="SSF56112">
    <property type="entry name" value="Protein kinase-like (PK-like)"/>
    <property type="match status" value="1"/>
</dbReference>
<dbReference type="InterPro" id="IPR011009">
    <property type="entry name" value="Kinase-like_dom_sf"/>
</dbReference>
<dbReference type="EMBL" id="GG738886">
    <property type="protein sequence ID" value="EFC41425.1"/>
    <property type="molecule type" value="Genomic_DNA"/>
</dbReference>
<dbReference type="GO" id="GO:0005634">
    <property type="term" value="C:nucleus"/>
    <property type="evidence" value="ECO:0007669"/>
    <property type="project" value="TreeGrafter"/>
</dbReference>
<keyword evidence="3" id="KW-0808">Transferase</keyword>
<dbReference type="GO" id="GO:0004674">
    <property type="term" value="F:protein serine/threonine kinase activity"/>
    <property type="evidence" value="ECO:0007669"/>
    <property type="project" value="UniProtKB-KW"/>
</dbReference>
<evidence type="ECO:0000313" key="9">
    <source>
        <dbReference type="Proteomes" id="UP000006671"/>
    </source>
</evidence>
<dbReference type="PANTHER" id="PTHR24057:SF0">
    <property type="entry name" value="PROTEIN KINASE SHAGGY-RELATED"/>
    <property type="match status" value="1"/>
</dbReference>
<evidence type="ECO:0000256" key="2">
    <source>
        <dbReference type="ARBA" id="ARBA00022527"/>
    </source>
</evidence>
<dbReference type="Gene3D" id="1.10.510.10">
    <property type="entry name" value="Transferase(Phosphotransferase) domain 1"/>
    <property type="match status" value="1"/>
</dbReference>
<dbReference type="GeneID" id="8850645"/>
<evidence type="ECO:0000259" key="7">
    <source>
        <dbReference type="PROSITE" id="PS50011"/>
    </source>
</evidence>
<keyword evidence="2" id="KW-0723">Serine/threonine-protein kinase</keyword>
<evidence type="ECO:0000256" key="5">
    <source>
        <dbReference type="ARBA" id="ARBA00022777"/>
    </source>
</evidence>
<dbReference type="Proteomes" id="UP000006671">
    <property type="component" value="Unassembled WGS sequence"/>
</dbReference>